<dbReference type="OrthoDB" id="10029846at2759"/>
<dbReference type="EMBL" id="VUJU01008785">
    <property type="protein sequence ID" value="KAF0725875.1"/>
    <property type="molecule type" value="Genomic_DNA"/>
</dbReference>
<dbReference type="Pfam" id="PF10551">
    <property type="entry name" value="MULE"/>
    <property type="match status" value="1"/>
</dbReference>
<name>A0A6G0WG16_APHCR</name>
<organism evidence="2 3">
    <name type="scientific">Aphis craccivora</name>
    <name type="common">Cowpea aphid</name>
    <dbReference type="NCBI Taxonomy" id="307492"/>
    <lineage>
        <taxon>Eukaryota</taxon>
        <taxon>Metazoa</taxon>
        <taxon>Ecdysozoa</taxon>
        <taxon>Arthropoda</taxon>
        <taxon>Hexapoda</taxon>
        <taxon>Insecta</taxon>
        <taxon>Pterygota</taxon>
        <taxon>Neoptera</taxon>
        <taxon>Paraneoptera</taxon>
        <taxon>Hemiptera</taxon>
        <taxon>Sternorrhyncha</taxon>
        <taxon>Aphidomorpha</taxon>
        <taxon>Aphidoidea</taxon>
        <taxon>Aphididae</taxon>
        <taxon>Aphidini</taxon>
        <taxon>Aphis</taxon>
        <taxon>Aphis</taxon>
    </lineage>
</organism>
<feature type="domain" description="MULE transposase" evidence="1">
    <location>
        <begin position="118"/>
        <end position="214"/>
    </location>
</feature>
<sequence length="233" mass="27588">MILNLVVTKIIQMEILDGDTENKIKVCTSNLIHNHDKIEVNILNRQKFSNSLKRKAITDVSERPKENVHTNIVDVTYIKNNMHYVRRTSYPQLLNYQIISMSYVFCQSNLSFFSKISVFYVDGTFDYCTKFFCQLFTIHGLHNGFYIPLVFFLLKDKQTLSYFKAFKVINHEITKINPTFTPKIIYVDFEKAIHNAINRIWPTTLIRGCLFHLGQSWWKKNTRIRLGFRLYPK</sequence>
<proteinExistence type="predicted"/>
<dbReference type="Proteomes" id="UP000478052">
    <property type="component" value="Unassembled WGS sequence"/>
</dbReference>
<reference evidence="2 3" key="1">
    <citation type="submission" date="2019-08" db="EMBL/GenBank/DDBJ databases">
        <title>Whole genome of Aphis craccivora.</title>
        <authorList>
            <person name="Voronova N.V."/>
            <person name="Shulinski R.S."/>
            <person name="Bandarenka Y.V."/>
            <person name="Zhorov D.G."/>
            <person name="Warner D."/>
        </authorList>
    </citation>
    <scope>NUCLEOTIDE SEQUENCE [LARGE SCALE GENOMIC DNA]</scope>
    <source>
        <strain evidence="2">180601</strain>
        <tissue evidence="2">Whole Body</tissue>
    </source>
</reference>
<evidence type="ECO:0000313" key="2">
    <source>
        <dbReference type="EMBL" id="KAF0725875.1"/>
    </source>
</evidence>
<gene>
    <name evidence="2" type="ORF">FWK35_00024826</name>
</gene>
<protein>
    <recommendedName>
        <fullName evidence="1">MULE transposase domain-containing protein</fullName>
    </recommendedName>
</protein>
<evidence type="ECO:0000313" key="3">
    <source>
        <dbReference type="Proteomes" id="UP000478052"/>
    </source>
</evidence>
<accession>A0A6G0WG16</accession>
<dbReference type="InterPro" id="IPR018289">
    <property type="entry name" value="MULE_transposase_dom"/>
</dbReference>
<comment type="caution">
    <text evidence="2">The sequence shown here is derived from an EMBL/GenBank/DDBJ whole genome shotgun (WGS) entry which is preliminary data.</text>
</comment>
<dbReference type="AlphaFoldDB" id="A0A6G0WG16"/>
<evidence type="ECO:0000259" key="1">
    <source>
        <dbReference type="Pfam" id="PF10551"/>
    </source>
</evidence>
<keyword evidence="3" id="KW-1185">Reference proteome</keyword>